<dbReference type="EMBL" id="GBRH01192665">
    <property type="protein sequence ID" value="JAE05231.1"/>
    <property type="molecule type" value="Transcribed_RNA"/>
</dbReference>
<evidence type="ECO:0000313" key="1">
    <source>
        <dbReference type="EMBL" id="JAE05231.1"/>
    </source>
</evidence>
<sequence length="146" mass="15032">MSSVKSKSSRGITVMFQYPVTFRCVTRHSSLEQLQPTDAFLTSESNQTRFRHGSCSLAAALPSSPHRWNTARSAAASEALVGGCCCEGGKGTSPCPAARASITRKRATRAGGGGEAMGAGRGGRAWGLTWGSGGGGIGLLLPATSW</sequence>
<dbReference type="AlphaFoldDB" id="A0A0A9F519"/>
<accession>A0A0A9F519</accession>
<proteinExistence type="predicted"/>
<name>A0A0A9F519_ARUDO</name>
<reference evidence="1" key="2">
    <citation type="journal article" date="2015" name="Data Brief">
        <title>Shoot transcriptome of the giant reed, Arundo donax.</title>
        <authorList>
            <person name="Barrero R.A."/>
            <person name="Guerrero F.D."/>
            <person name="Moolhuijzen P."/>
            <person name="Goolsby J.A."/>
            <person name="Tidwell J."/>
            <person name="Bellgard S.E."/>
            <person name="Bellgard M.I."/>
        </authorList>
    </citation>
    <scope>NUCLEOTIDE SEQUENCE</scope>
    <source>
        <tissue evidence="1">Shoot tissue taken approximately 20 cm above the soil surface</tissue>
    </source>
</reference>
<reference evidence="1" key="1">
    <citation type="submission" date="2014-09" db="EMBL/GenBank/DDBJ databases">
        <authorList>
            <person name="Magalhaes I.L.F."/>
            <person name="Oliveira U."/>
            <person name="Santos F.R."/>
            <person name="Vidigal T.H.D.A."/>
            <person name="Brescovit A.D."/>
            <person name="Santos A.J."/>
        </authorList>
    </citation>
    <scope>NUCLEOTIDE SEQUENCE</scope>
    <source>
        <tissue evidence="1">Shoot tissue taken approximately 20 cm above the soil surface</tissue>
    </source>
</reference>
<protein>
    <submittedName>
        <fullName evidence="1">Uncharacterized protein</fullName>
    </submittedName>
</protein>
<organism evidence="1">
    <name type="scientific">Arundo donax</name>
    <name type="common">Giant reed</name>
    <name type="synonym">Donax arundinaceus</name>
    <dbReference type="NCBI Taxonomy" id="35708"/>
    <lineage>
        <taxon>Eukaryota</taxon>
        <taxon>Viridiplantae</taxon>
        <taxon>Streptophyta</taxon>
        <taxon>Embryophyta</taxon>
        <taxon>Tracheophyta</taxon>
        <taxon>Spermatophyta</taxon>
        <taxon>Magnoliopsida</taxon>
        <taxon>Liliopsida</taxon>
        <taxon>Poales</taxon>
        <taxon>Poaceae</taxon>
        <taxon>PACMAD clade</taxon>
        <taxon>Arundinoideae</taxon>
        <taxon>Arundineae</taxon>
        <taxon>Arundo</taxon>
    </lineage>
</organism>